<evidence type="ECO:0000313" key="3">
    <source>
        <dbReference type="EMBL" id="MFB9110104.1"/>
    </source>
</evidence>
<accession>A0ABV5HDX3</accession>
<evidence type="ECO:0000256" key="1">
    <source>
        <dbReference type="ARBA" id="ARBA00022679"/>
    </source>
</evidence>
<dbReference type="GO" id="GO:0032259">
    <property type="term" value="P:methylation"/>
    <property type="evidence" value="ECO:0007669"/>
    <property type="project" value="UniProtKB-KW"/>
</dbReference>
<reference evidence="3 4" key="1">
    <citation type="submission" date="2024-09" db="EMBL/GenBank/DDBJ databases">
        <authorList>
            <person name="Sun Q."/>
            <person name="Mori K."/>
        </authorList>
    </citation>
    <scope>NUCLEOTIDE SEQUENCE [LARGE SCALE GENOMIC DNA]</scope>
    <source>
        <strain evidence="3 4">CECT 8365</strain>
    </source>
</reference>
<feature type="domain" description="Methyltransferase" evidence="2">
    <location>
        <begin position="64"/>
        <end position="153"/>
    </location>
</feature>
<dbReference type="GO" id="GO:0008168">
    <property type="term" value="F:methyltransferase activity"/>
    <property type="evidence" value="ECO:0007669"/>
    <property type="project" value="UniProtKB-KW"/>
</dbReference>
<dbReference type="EMBL" id="JBHMFE010000020">
    <property type="protein sequence ID" value="MFB9110104.1"/>
    <property type="molecule type" value="Genomic_DNA"/>
</dbReference>
<dbReference type="RefSeq" id="WP_379680891.1">
    <property type="nucleotide sequence ID" value="NZ_JBHMFE010000020.1"/>
</dbReference>
<keyword evidence="1" id="KW-0808">Transferase</keyword>
<dbReference type="PANTHER" id="PTHR43861">
    <property type="entry name" value="TRANS-ACONITATE 2-METHYLTRANSFERASE-RELATED"/>
    <property type="match status" value="1"/>
</dbReference>
<comment type="caution">
    <text evidence="3">The sequence shown here is derived from an EMBL/GenBank/DDBJ whole genome shotgun (WGS) entry which is preliminary data.</text>
</comment>
<dbReference type="Pfam" id="PF13649">
    <property type="entry name" value="Methyltransf_25"/>
    <property type="match status" value="1"/>
</dbReference>
<dbReference type="InterPro" id="IPR029063">
    <property type="entry name" value="SAM-dependent_MTases_sf"/>
</dbReference>
<keyword evidence="3" id="KW-0489">Methyltransferase</keyword>
<sequence length="237" mass="27181">MAINTKYRTQEAEIMDDFSLQGRELRAALDQIARINQLLGGNKVTLHGIKEIIKKINVSHTIVIADVGCGNGDMLRMLADYGLKNNLKFKLIGIDANAFTVNYAQTLSNDYSNIEYLCLDIFSEEFSTINYDIVLCTLTLHHFTNEQILNIITTFNNNAGIGIVINDLHRSKLAYRLFKLICIVFSLGKMSREDGLVSILRGFRKNELEAFSKKLNLKNYTINWKWAFRYQWIITKI</sequence>
<name>A0ABV5HDX3_9FLAO</name>
<gene>
    <name evidence="3" type="ORF">ACFFVK_16080</name>
</gene>
<dbReference type="SUPFAM" id="SSF53335">
    <property type="entry name" value="S-adenosyl-L-methionine-dependent methyltransferases"/>
    <property type="match status" value="1"/>
</dbReference>
<dbReference type="Gene3D" id="3.40.50.150">
    <property type="entry name" value="Vaccinia Virus protein VP39"/>
    <property type="match status" value="1"/>
</dbReference>
<evidence type="ECO:0000313" key="4">
    <source>
        <dbReference type="Proteomes" id="UP001589562"/>
    </source>
</evidence>
<dbReference type="InterPro" id="IPR041698">
    <property type="entry name" value="Methyltransf_25"/>
</dbReference>
<protein>
    <submittedName>
        <fullName evidence="3">Methyltransferase domain-containing protein</fullName>
    </submittedName>
</protein>
<dbReference type="Proteomes" id="UP001589562">
    <property type="component" value="Unassembled WGS sequence"/>
</dbReference>
<organism evidence="3 4">
    <name type="scientific">Flavobacterium gyeonganense</name>
    <dbReference type="NCBI Taxonomy" id="1310418"/>
    <lineage>
        <taxon>Bacteria</taxon>
        <taxon>Pseudomonadati</taxon>
        <taxon>Bacteroidota</taxon>
        <taxon>Flavobacteriia</taxon>
        <taxon>Flavobacteriales</taxon>
        <taxon>Flavobacteriaceae</taxon>
        <taxon>Flavobacterium</taxon>
    </lineage>
</organism>
<evidence type="ECO:0000259" key="2">
    <source>
        <dbReference type="Pfam" id="PF13649"/>
    </source>
</evidence>
<proteinExistence type="predicted"/>
<dbReference type="CDD" id="cd02440">
    <property type="entry name" value="AdoMet_MTases"/>
    <property type="match status" value="1"/>
</dbReference>
<keyword evidence="4" id="KW-1185">Reference proteome</keyword>